<sequence>MNGEPLICRTYQYSDPDRQLALPSPHYKHVIVSGAIEHSLLFHMSLRFLLYYISFGTKLNMKINMCEACCYCVYWGCGLRRACSSYEEALHSASTDFLSSAIVRSSGFIV</sequence>
<name>A0A914R107_PAREQ</name>
<accession>A0A914R107</accession>
<dbReference type="Proteomes" id="UP000887564">
    <property type="component" value="Unplaced"/>
</dbReference>
<evidence type="ECO:0000313" key="1">
    <source>
        <dbReference type="Proteomes" id="UP000887564"/>
    </source>
</evidence>
<organism evidence="1 2">
    <name type="scientific">Parascaris equorum</name>
    <name type="common">Equine roundworm</name>
    <dbReference type="NCBI Taxonomy" id="6256"/>
    <lineage>
        <taxon>Eukaryota</taxon>
        <taxon>Metazoa</taxon>
        <taxon>Ecdysozoa</taxon>
        <taxon>Nematoda</taxon>
        <taxon>Chromadorea</taxon>
        <taxon>Rhabditida</taxon>
        <taxon>Spirurina</taxon>
        <taxon>Ascaridomorpha</taxon>
        <taxon>Ascaridoidea</taxon>
        <taxon>Ascarididae</taxon>
        <taxon>Parascaris</taxon>
    </lineage>
</organism>
<dbReference type="Gene3D" id="3.10.490.10">
    <property type="entry name" value="Gamma-glutamyl cyclotransferase-like"/>
    <property type="match status" value="1"/>
</dbReference>
<reference evidence="2" key="1">
    <citation type="submission" date="2022-11" db="UniProtKB">
        <authorList>
            <consortium name="WormBaseParasite"/>
        </authorList>
    </citation>
    <scope>IDENTIFICATION</scope>
</reference>
<protein>
    <submittedName>
        <fullName evidence="2">Uncharacterized protein</fullName>
    </submittedName>
</protein>
<evidence type="ECO:0000313" key="2">
    <source>
        <dbReference type="WBParaSite" id="PEQ_0000029001-mRNA-1"/>
    </source>
</evidence>
<dbReference type="WBParaSite" id="PEQ_0000029001-mRNA-1">
    <property type="protein sequence ID" value="PEQ_0000029001-mRNA-1"/>
    <property type="gene ID" value="PEQ_0000029001"/>
</dbReference>
<proteinExistence type="predicted"/>
<keyword evidence="1" id="KW-1185">Reference proteome</keyword>
<dbReference type="AlphaFoldDB" id="A0A914R107"/>